<gene>
    <name evidence="2" type="ORF">EA187_07250</name>
</gene>
<sequence>MRPTSARRRCWRVGPGGRGCGDRGGAEDESGGRWMARSGGRGRRRAGVHGEDGWSATGAGSDVGGQWG</sequence>
<organism evidence="2 3">
    <name type="scientific">Lujinxingia sediminis</name>
    <dbReference type="NCBI Taxonomy" id="2480984"/>
    <lineage>
        <taxon>Bacteria</taxon>
        <taxon>Deltaproteobacteria</taxon>
        <taxon>Bradymonadales</taxon>
        <taxon>Lujinxingiaceae</taxon>
        <taxon>Lujinxingia</taxon>
    </lineage>
</organism>
<feature type="region of interest" description="Disordered" evidence="1">
    <location>
        <begin position="1"/>
        <end position="68"/>
    </location>
</feature>
<accession>A0ABY0CWD2</accession>
<comment type="caution">
    <text evidence="2">The sequence shown here is derived from an EMBL/GenBank/DDBJ whole genome shotgun (WGS) entry which is preliminary data.</text>
</comment>
<keyword evidence="3" id="KW-1185">Reference proteome</keyword>
<name>A0ABY0CWD2_9DELT</name>
<evidence type="ECO:0000256" key="1">
    <source>
        <dbReference type="SAM" id="MobiDB-lite"/>
    </source>
</evidence>
<dbReference type="EMBL" id="SADD01000002">
    <property type="protein sequence ID" value="RVU46924.1"/>
    <property type="molecule type" value="Genomic_DNA"/>
</dbReference>
<protein>
    <submittedName>
        <fullName evidence="2">Uncharacterized protein</fullName>
    </submittedName>
</protein>
<reference evidence="2 3" key="1">
    <citation type="submission" date="2019-01" db="EMBL/GenBank/DDBJ databases">
        <title>Lujinxingia litoralis gen. nov., sp. nov. and Lujinxingia sediminis gen. nov., sp. nov., new members in the order Bradymonadales, isolated from coastal sediment.</title>
        <authorList>
            <person name="Li C.-M."/>
        </authorList>
    </citation>
    <scope>NUCLEOTIDE SEQUENCE [LARGE SCALE GENOMIC DNA]</scope>
    <source>
        <strain evidence="2 3">SEH01</strain>
    </source>
</reference>
<feature type="compositionally biased region" description="Basic residues" evidence="1">
    <location>
        <begin position="1"/>
        <end position="11"/>
    </location>
</feature>
<evidence type="ECO:0000313" key="2">
    <source>
        <dbReference type="EMBL" id="RVU46924.1"/>
    </source>
</evidence>
<proteinExistence type="predicted"/>
<dbReference type="Proteomes" id="UP000282926">
    <property type="component" value="Unassembled WGS sequence"/>
</dbReference>
<evidence type="ECO:0000313" key="3">
    <source>
        <dbReference type="Proteomes" id="UP000282926"/>
    </source>
</evidence>